<sequence length="151" mass="16747">MAGCNEGNVASQGEEVKVGNKYGSIVPKKQLISKDHERAYFDSADWVLGMFFFNLKGRSKFKGKTATESLKPKLKVCRLMNCLSPNQNHKRQQNPTSSDGKPFTAQCYLSSYNFTLMIYAAANTSSSTSTSKAYMHIELGLRSTLASKIDQ</sequence>
<comment type="similarity">
    <text evidence="1 2">Belongs to the endosulfine family.</text>
</comment>
<organism evidence="3 4">
    <name type="scientific">Musa troglodytarum</name>
    <name type="common">fe'i banana</name>
    <dbReference type="NCBI Taxonomy" id="320322"/>
    <lineage>
        <taxon>Eukaryota</taxon>
        <taxon>Viridiplantae</taxon>
        <taxon>Streptophyta</taxon>
        <taxon>Embryophyta</taxon>
        <taxon>Tracheophyta</taxon>
        <taxon>Spermatophyta</taxon>
        <taxon>Magnoliopsida</taxon>
        <taxon>Liliopsida</taxon>
        <taxon>Zingiberales</taxon>
        <taxon>Musaceae</taxon>
        <taxon>Musa</taxon>
    </lineage>
</organism>
<evidence type="ECO:0000313" key="4">
    <source>
        <dbReference type="Proteomes" id="UP001055439"/>
    </source>
</evidence>
<evidence type="ECO:0000256" key="1">
    <source>
        <dbReference type="ARBA" id="ARBA00010520"/>
    </source>
</evidence>
<evidence type="ECO:0000313" key="3">
    <source>
        <dbReference type="EMBL" id="URE06747.1"/>
    </source>
</evidence>
<dbReference type="PANTHER" id="PTHR34804:SF5">
    <property type="entry name" value="CAMP-REGULATED PHOSPHOPROTEIN 19-RELATED PROTEIN"/>
    <property type="match status" value="1"/>
</dbReference>
<dbReference type="InterPro" id="IPR006760">
    <property type="entry name" value="Endosulphine"/>
</dbReference>
<accession>A0A9E7G6F5</accession>
<dbReference type="Pfam" id="PF04667">
    <property type="entry name" value="Endosulfine"/>
    <property type="match status" value="1"/>
</dbReference>
<reference evidence="3" key="1">
    <citation type="submission" date="2022-05" db="EMBL/GenBank/DDBJ databases">
        <title>The Musa troglodytarum L. genome provides insights into the mechanism of non-climacteric behaviour and enrichment of carotenoids.</title>
        <authorList>
            <person name="Wang J."/>
        </authorList>
    </citation>
    <scope>NUCLEOTIDE SEQUENCE</scope>
    <source>
        <tissue evidence="3">Leaf</tissue>
    </source>
</reference>
<dbReference type="PANTHER" id="PTHR34804">
    <property type="entry name" value="CAMP-REGULATED PHOSPHOPROTEIN 19-RELATED PROTEIN"/>
    <property type="match status" value="1"/>
</dbReference>
<dbReference type="EMBL" id="CP097507">
    <property type="protein sequence ID" value="URE06747.1"/>
    <property type="molecule type" value="Genomic_DNA"/>
</dbReference>
<evidence type="ECO:0000256" key="2">
    <source>
        <dbReference type="RuleBase" id="RU363120"/>
    </source>
</evidence>
<feature type="non-terminal residue" evidence="3">
    <location>
        <position position="151"/>
    </location>
</feature>
<keyword evidence="4" id="KW-1185">Reference proteome</keyword>
<gene>
    <name evidence="3" type="ORF">MUK42_20155</name>
</gene>
<dbReference type="Proteomes" id="UP001055439">
    <property type="component" value="Chromosome 5"/>
</dbReference>
<name>A0A9E7G6F5_9LILI</name>
<proteinExistence type="inferred from homology"/>
<protein>
    <submittedName>
        <fullName evidence="3">cAMP-regulated phosphoprotein/endosulfine conserved region</fullName>
    </submittedName>
</protein>
<dbReference type="AlphaFoldDB" id="A0A9E7G6F5"/>